<dbReference type="InterPro" id="IPR027417">
    <property type="entry name" value="P-loop_NTPase"/>
</dbReference>
<dbReference type="Gene3D" id="3.40.50.300">
    <property type="entry name" value="P-loop containing nucleotide triphosphate hydrolases"/>
    <property type="match status" value="1"/>
</dbReference>
<keyword evidence="2" id="KW-1185">Reference proteome</keyword>
<dbReference type="InterPro" id="IPR017101">
    <property type="entry name" value="P-loop_ATP/GTP-bd_All4644_prd"/>
</dbReference>
<keyword evidence="1" id="KW-0418">Kinase</keyword>
<proteinExistence type="predicted"/>
<dbReference type="EMBL" id="FMZZ01000015">
    <property type="protein sequence ID" value="SDD68097.1"/>
    <property type="molecule type" value="Genomic_DNA"/>
</dbReference>
<dbReference type="RefSeq" id="WP_091455671.1">
    <property type="nucleotide sequence ID" value="NZ_FMZZ01000015.1"/>
</dbReference>
<protein>
    <submittedName>
        <fullName evidence="1">Predicted kinase</fullName>
    </submittedName>
</protein>
<name>A0A1G6WSA4_9PSEU</name>
<gene>
    <name evidence="1" type="ORF">SAMN05216174_115125</name>
</gene>
<dbReference type="STRING" id="1271860.SAMN05216174_115125"/>
<evidence type="ECO:0000313" key="1">
    <source>
        <dbReference type="EMBL" id="SDD68097.1"/>
    </source>
</evidence>
<accession>A0A1G6WSA4</accession>
<sequence length="178" mass="19136">MITLALPDPCVVVMLGAPGAGKTTLSARLTAAHPNAAVLSYADCRRELTGDETDQTVNEQVKALIRGRLAARCASGLTTVVDGTHTLPHRRTCLVEIAAAHGLPAVAVVLDVDLVVCLANQFRRARREPPGHVADLHTELTRHLPHLHREGFAQIHILRAVPTTPEPRHHHTMAGRAA</sequence>
<dbReference type="Proteomes" id="UP000199501">
    <property type="component" value="Unassembled WGS sequence"/>
</dbReference>
<evidence type="ECO:0000313" key="2">
    <source>
        <dbReference type="Proteomes" id="UP000199501"/>
    </source>
</evidence>
<dbReference type="OrthoDB" id="3402408at2"/>
<dbReference type="SUPFAM" id="SSF52540">
    <property type="entry name" value="P-loop containing nucleoside triphosphate hydrolases"/>
    <property type="match status" value="1"/>
</dbReference>
<dbReference type="PIRSF" id="PIRSF037081">
    <property type="entry name" value="P-loop_All4644_prd"/>
    <property type="match status" value="1"/>
</dbReference>
<dbReference type="Pfam" id="PF13671">
    <property type="entry name" value="AAA_33"/>
    <property type="match status" value="1"/>
</dbReference>
<dbReference type="GO" id="GO:0016301">
    <property type="term" value="F:kinase activity"/>
    <property type="evidence" value="ECO:0007669"/>
    <property type="project" value="UniProtKB-KW"/>
</dbReference>
<reference evidence="2" key="1">
    <citation type="submission" date="2016-10" db="EMBL/GenBank/DDBJ databases">
        <authorList>
            <person name="Varghese N."/>
            <person name="Submissions S."/>
        </authorList>
    </citation>
    <scope>NUCLEOTIDE SEQUENCE [LARGE SCALE GENOMIC DNA]</scope>
    <source>
        <strain evidence="2">IBRC-M 10403</strain>
    </source>
</reference>
<dbReference type="AlphaFoldDB" id="A0A1G6WSA4"/>
<keyword evidence="1" id="KW-0808">Transferase</keyword>
<organism evidence="1 2">
    <name type="scientific">Actinokineospora iranica</name>
    <dbReference type="NCBI Taxonomy" id="1271860"/>
    <lineage>
        <taxon>Bacteria</taxon>
        <taxon>Bacillati</taxon>
        <taxon>Actinomycetota</taxon>
        <taxon>Actinomycetes</taxon>
        <taxon>Pseudonocardiales</taxon>
        <taxon>Pseudonocardiaceae</taxon>
        <taxon>Actinokineospora</taxon>
    </lineage>
</organism>